<organism evidence="2 3">
    <name type="scientific">Croceitalea vernalis</name>
    <dbReference type="NCBI Taxonomy" id="3075599"/>
    <lineage>
        <taxon>Bacteria</taxon>
        <taxon>Pseudomonadati</taxon>
        <taxon>Bacteroidota</taxon>
        <taxon>Flavobacteriia</taxon>
        <taxon>Flavobacteriales</taxon>
        <taxon>Flavobacteriaceae</taxon>
        <taxon>Croceitalea</taxon>
    </lineage>
</organism>
<evidence type="ECO:0000313" key="3">
    <source>
        <dbReference type="Proteomes" id="UP001250662"/>
    </source>
</evidence>
<evidence type="ECO:0000313" key="2">
    <source>
        <dbReference type="EMBL" id="MDT0620856.1"/>
    </source>
</evidence>
<feature type="transmembrane region" description="Helical" evidence="1">
    <location>
        <begin position="5"/>
        <end position="25"/>
    </location>
</feature>
<keyword evidence="1" id="KW-0812">Transmembrane</keyword>
<name>A0ABU3BFB2_9FLAO</name>
<keyword evidence="3" id="KW-1185">Reference proteome</keyword>
<sequence>MRKTLFIIGLIIALITIIYSFFGMGDTGDFFGIELNIWIYRLIWLVLFGVILKGYLKESGKLK</sequence>
<comment type="caution">
    <text evidence="2">The sequence shown here is derived from an EMBL/GenBank/DDBJ whole genome shotgun (WGS) entry which is preliminary data.</text>
</comment>
<keyword evidence="1" id="KW-0472">Membrane</keyword>
<feature type="transmembrane region" description="Helical" evidence="1">
    <location>
        <begin position="37"/>
        <end position="56"/>
    </location>
</feature>
<reference evidence="2 3" key="1">
    <citation type="submission" date="2023-09" db="EMBL/GenBank/DDBJ databases">
        <authorList>
            <person name="Rey-Velasco X."/>
        </authorList>
    </citation>
    <scope>NUCLEOTIDE SEQUENCE [LARGE SCALE GENOMIC DNA]</scope>
    <source>
        <strain evidence="2 3">P007</strain>
    </source>
</reference>
<dbReference type="EMBL" id="JAVRHU010000001">
    <property type="protein sequence ID" value="MDT0620856.1"/>
    <property type="molecule type" value="Genomic_DNA"/>
</dbReference>
<gene>
    <name evidence="2" type="ORF">RM520_04415</name>
</gene>
<keyword evidence="1" id="KW-1133">Transmembrane helix</keyword>
<evidence type="ECO:0000256" key="1">
    <source>
        <dbReference type="SAM" id="Phobius"/>
    </source>
</evidence>
<proteinExistence type="predicted"/>
<protein>
    <recommendedName>
        <fullName evidence="4">DUF3955 domain-containing protein</fullName>
    </recommendedName>
</protein>
<dbReference type="Proteomes" id="UP001250662">
    <property type="component" value="Unassembled WGS sequence"/>
</dbReference>
<accession>A0ABU3BFB2</accession>
<dbReference type="RefSeq" id="WP_311384497.1">
    <property type="nucleotide sequence ID" value="NZ_JAVRHU010000001.1"/>
</dbReference>
<evidence type="ECO:0008006" key="4">
    <source>
        <dbReference type="Google" id="ProtNLM"/>
    </source>
</evidence>